<proteinExistence type="inferred from homology"/>
<evidence type="ECO:0000259" key="8">
    <source>
        <dbReference type="Pfam" id="PF00534"/>
    </source>
</evidence>
<keyword evidence="7" id="KW-0802">TPR repeat</keyword>
<dbReference type="CDD" id="cd03811">
    <property type="entry name" value="GT4_GT28_WabH-like"/>
    <property type="match status" value="1"/>
</dbReference>
<feature type="repeat" description="TPR" evidence="7">
    <location>
        <begin position="116"/>
        <end position="149"/>
    </location>
</feature>
<dbReference type="SUPFAM" id="SSF48452">
    <property type="entry name" value="TPR-like"/>
    <property type="match status" value="1"/>
</dbReference>
<dbReference type="PROSITE" id="PS50005">
    <property type="entry name" value="TPR"/>
    <property type="match status" value="1"/>
</dbReference>
<dbReference type="Gene3D" id="1.25.40.10">
    <property type="entry name" value="Tetratricopeptide repeat domain"/>
    <property type="match status" value="3"/>
</dbReference>
<dbReference type="InterPro" id="IPR043148">
    <property type="entry name" value="TagF_C"/>
</dbReference>
<dbReference type="Gene3D" id="3.40.50.12580">
    <property type="match status" value="1"/>
</dbReference>
<dbReference type="Gene3D" id="3.40.50.11820">
    <property type="match status" value="1"/>
</dbReference>
<dbReference type="InterPro" id="IPR001296">
    <property type="entry name" value="Glyco_trans_1"/>
</dbReference>
<dbReference type="Gene3D" id="3.40.50.2000">
    <property type="entry name" value="Glycogen Phosphorylase B"/>
    <property type="match status" value="2"/>
</dbReference>
<dbReference type="Pfam" id="PF04464">
    <property type="entry name" value="Glyphos_transf"/>
    <property type="match status" value="1"/>
</dbReference>
<dbReference type="Pfam" id="PF00534">
    <property type="entry name" value="Glycos_transf_1"/>
    <property type="match status" value="1"/>
</dbReference>
<keyword evidence="6" id="KW-0472">Membrane</keyword>
<dbReference type="SMART" id="SM00028">
    <property type="entry name" value="TPR"/>
    <property type="match status" value="5"/>
</dbReference>
<evidence type="ECO:0000256" key="1">
    <source>
        <dbReference type="ARBA" id="ARBA00004202"/>
    </source>
</evidence>
<evidence type="ECO:0000256" key="5">
    <source>
        <dbReference type="ARBA" id="ARBA00022944"/>
    </source>
</evidence>
<dbReference type="EMBL" id="JBHRSP010000024">
    <property type="protein sequence ID" value="MFC3074552.1"/>
    <property type="molecule type" value="Genomic_DNA"/>
</dbReference>
<sequence>MQATRAIKQVVLRYKSSPMGRAAYRIAKTTAERMVELIQRLLDRWPESSFLHYSQGKWLSLLERKEEAVAAFERAAVLDRGNVKILEMLAGAYRDRKKPWQELEALQRVVELAPTAERQYKLAKVNADMNRLQEAIEAFRSAVEADPSRWEWHYEYGLALAAAGRPADADAQFAEAARASKDENVARFGIGYLHEQVGNWAAAADAYELTLARAASGDAELVHRAAFAHDHCYRWERAAERYREACRIDPAYALASAHLGFVLERLEQWDEAEAAYRSALAREAEPGWLYRLGYVLFKNGRLQEAAETLVAHFFPAGTDAAKAVLEDAEQSAARDDLGDALAKACQALRSQDWPLAERRLSSLADRLSGHRPLVFGARGLALLRQGKLDAALQAMLEAYPDIRSRGMDHRIFRVQKERRGLQNYAMMRSNFAIRPKTIVYESYSGSAMSCTPLALFRNLLSDPDYADWLHIWVVNEAEAIPPEYRDRGNIVFVRKETDAYRRHLATASHLVNNSTFPSYFTRRPEQKYLNSWHGTPLKTLGVRMEGRFLEHANGGRNFIQATHLVTPNPHTTLCTLRDFGGQGLLEYKLRETGYPRIDLMLNASPARKREIRRLLGITDKRPILFYAPTWRGTHKEVDTDVDRLRADLKAMAATGHHVVYRGHVMEQQALKGKSFNAIIAPPQLDTNELLSVVDVLVTDYSSVFFDFIPANKPIFYYAYDYEHYTATRGFYLDIHDMPGKVVRTIEELVAAVKAKPVGLQGHEKAAAAYCLHDDGKATLRTKQFFFDTAPQPGPPAKKRILFFAGPFMANGITASFVNLARAIDFGTYDAYLGIDPNAIDGREDRQVQVDRLPPELQIIGRVGLMLATPEQRWVISKAASMSAFPTERMKAIFDDAHATEFVRIFGETHFDAAIHFEGYNYFWSALFGNGTSSRSVIYLHNDMYQEWFTKNPALRQLFRTFDYHDRFISVSEAISTHNREMMSGAFDLPAERFSHCPNLISARDIEERSREPLEEDLVPWFGEHPTFLAVGRLSPEKDHQKLVDAFLRVRASGYQAKLVVIGDGPLRGTLADLVQSRDIGDEVYLAGHRQNAFPAMKRASCLVLSSNHEGQPMVLLEAMTLRTPVIATDITGNRGVLADRYGMLVDNSVAGLTGAMEMFLSGKGNFTGTFAVEDYQHAAIERFYTLIDGESRTEDR</sequence>
<organism evidence="9 10">
    <name type="scientific">Shinella pollutisoli</name>
    <dbReference type="NCBI Taxonomy" id="2250594"/>
    <lineage>
        <taxon>Bacteria</taxon>
        <taxon>Pseudomonadati</taxon>
        <taxon>Pseudomonadota</taxon>
        <taxon>Alphaproteobacteria</taxon>
        <taxon>Hyphomicrobiales</taxon>
        <taxon>Rhizobiaceae</taxon>
        <taxon>Shinella</taxon>
    </lineage>
</organism>
<feature type="domain" description="Glycosyl transferase family 1" evidence="8">
    <location>
        <begin position="1022"/>
        <end position="1160"/>
    </location>
</feature>
<keyword evidence="3" id="KW-1003">Cell membrane</keyword>
<dbReference type="InterPro" id="IPR011990">
    <property type="entry name" value="TPR-like_helical_dom_sf"/>
</dbReference>
<dbReference type="InterPro" id="IPR019734">
    <property type="entry name" value="TPR_rpt"/>
</dbReference>
<evidence type="ECO:0000313" key="9">
    <source>
        <dbReference type="EMBL" id="MFC3074552.1"/>
    </source>
</evidence>
<dbReference type="RefSeq" id="WP_257311871.1">
    <property type="nucleotide sequence ID" value="NZ_JANFDG010000002.1"/>
</dbReference>
<keyword evidence="5" id="KW-0777">Teichoic acid biosynthesis</keyword>
<dbReference type="Pfam" id="PF13432">
    <property type="entry name" value="TPR_16"/>
    <property type="match status" value="3"/>
</dbReference>
<dbReference type="InterPro" id="IPR051612">
    <property type="entry name" value="Teichoic_Acid_Biosynth"/>
</dbReference>
<dbReference type="InterPro" id="IPR007554">
    <property type="entry name" value="Glycerophosphate_synth"/>
</dbReference>
<name>A0ABV7DIP3_9HYPH</name>
<comment type="subcellular location">
    <subcellularLocation>
        <location evidence="1">Cell membrane</location>
        <topology evidence="1">Peripheral membrane protein</topology>
    </subcellularLocation>
</comment>
<evidence type="ECO:0000256" key="6">
    <source>
        <dbReference type="ARBA" id="ARBA00023136"/>
    </source>
</evidence>
<keyword evidence="10" id="KW-1185">Reference proteome</keyword>
<evidence type="ECO:0000256" key="7">
    <source>
        <dbReference type="PROSITE-ProRule" id="PRU00339"/>
    </source>
</evidence>
<dbReference type="PANTHER" id="PTHR37316:SF3">
    <property type="entry name" value="TEICHOIC ACID GLYCEROL-PHOSPHATE TRANSFERASE"/>
    <property type="match status" value="1"/>
</dbReference>
<dbReference type="Proteomes" id="UP001595377">
    <property type="component" value="Unassembled WGS sequence"/>
</dbReference>
<reference evidence="10" key="1">
    <citation type="journal article" date="2019" name="Int. J. Syst. Evol. Microbiol.">
        <title>The Global Catalogue of Microorganisms (GCM) 10K type strain sequencing project: providing services to taxonomists for standard genome sequencing and annotation.</title>
        <authorList>
            <consortium name="The Broad Institute Genomics Platform"/>
            <consortium name="The Broad Institute Genome Sequencing Center for Infectious Disease"/>
            <person name="Wu L."/>
            <person name="Ma J."/>
        </authorList>
    </citation>
    <scope>NUCLEOTIDE SEQUENCE [LARGE SCALE GENOMIC DNA]</scope>
    <source>
        <strain evidence="10">KCTC 52677</strain>
    </source>
</reference>
<protein>
    <submittedName>
        <fullName evidence="9">CDP-glycerol glycerophosphotransferase family protein</fullName>
    </submittedName>
</protein>
<evidence type="ECO:0000313" key="10">
    <source>
        <dbReference type="Proteomes" id="UP001595377"/>
    </source>
</evidence>
<accession>A0ABV7DIP3</accession>
<dbReference type="PANTHER" id="PTHR37316">
    <property type="entry name" value="TEICHOIC ACID GLYCEROL-PHOSPHATE PRIMASE"/>
    <property type="match status" value="1"/>
</dbReference>
<gene>
    <name evidence="9" type="ORF">ACFOHH_15680</name>
</gene>
<dbReference type="InterPro" id="IPR043149">
    <property type="entry name" value="TagF_N"/>
</dbReference>
<evidence type="ECO:0000256" key="4">
    <source>
        <dbReference type="ARBA" id="ARBA00022679"/>
    </source>
</evidence>
<dbReference type="SUPFAM" id="SSF53756">
    <property type="entry name" value="UDP-Glycosyltransferase/glycogen phosphorylase"/>
    <property type="match status" value="2"/>
</dbReference>
<comment type="similarity">
    <text evidence="2">Belongs to the CDP-glycerol glycerophosphotransferase family.</text>
</comment>
<keyword evidence="4" id="KW-0808">Transferase</keyword>
<evidence type="ECO:0000256" key="3">
    <source>
        <dbReference type="ARBA" id="ARBA00022475"/>
    </source>
</evidence>
<comment type="caution">
    <text evidence="9">The sequence shown here is derived from an EMBL/GenBank/DDBJ whole genome shotgun (WGS) entry which is preliminary data.</text>
</comment>
<evidence type="ECO:0000256" key="2">
    <source>
        <dbReference type="ARBA" id="ARBA00010488"/>
    </source>
</evidence>